<reference evidence="1" key="1">
    <citation type="journal article" date="2021" name="IMA Fungus">
        <title>Genomic characterization of three marine fungi, including Emericellopsis atlantica sp. nov. with signatures of a generalist lifestyle and marine biomass degradation.</title>
        <authorList>
            <person name="Hagestad O.C."/>
            <person name="Hou L."/>
            <person name="Andersen J.H."/>
            <person name="Hansen E.H."/>
            <person name="Altermark B."/>
            <person name="Li C."/>
            <person name="Kuhnert E."/>
            <person name="Cox R.J."/>
            <person name="Crous P.W."/>
            <person name="Spatafora J.W."/>
            <person name="Lail K."/>
            <person name="Amirebrahimi M."/>
            <person name="Lipzen A."/>
            <person name="Pangilinan J."/>
            <person name="Andreopoulos W."/>
            <person name="Hayes R.D."/>
            <person name="Ng V."/>
            <person name="Grigoriev I.V."/>
            <person name="Jackson S.A."/>
            <person name="Sutton T.D.S."/>
            <person name="Dobson A.D.W."/>
            <person name="Rama T."/>
        </authorList>
    </citation>
    <scope>NUCLEOTIDE SEQUENCE</scope>
    <source>
        <strain evidence="1">TRa3180A</strain>
    </source>
</reference>
<dbReference type="EMBL" id="MU253775">
    <property type="protein sequence ID" value="KAG9247336.1"/>
    <property type="molecule type" value="Genomic_DNA"/>
</dbReference>
<evidence type="ECO:0000313" key="1">
    <source>
        <dbReference type="EMBL" id="KAG9247336.1"/>
    </source>
</evidence>
<organism evidence="1 2">
    <name type="scientific">Calycina marina</name>
    <dbReference type="NCBI Taxonomy" id="1763456"/>
    <lineage>
        <taxon>Eukaryota</taxon>
        <taxon>Fungi</taxon>
        <taxon>Dikarya</taxon>
        <taxon>Ascomycota</taxon>
        <taxon>Pezizomycotina</taxon>
        <taxon>Leotiomycetes</taxon>
        <taxon>Helotiales</taxon>
        <taxon>Pezizellaceae</taxon>
        <taxon>Calycina</taxon>
    </lineage>
</organism>
<keyword evidence="2" id="KW-1185">Reference proteome</keyword>
<comment type="caution">
    <text evidence="1">The sequence shown here is derived from an EMBL/GenBank/DDBJ whole genome shotgun (WGS) entry which is preliminary data.</text>
</comment>
<accession>A0A9P8CJB1</accession>
<protein>
    <submittedName>
        <fullName evidence="1">Uncharacterized protein</fullName>
    </submittedName>
</protein>
<gene>
    <name evidence="1" type="ORF">BJ878DRAFT_194743</name>
</gene>
<proteinExistence type="predicted"/>
<name>A0A9P8CJB1_9HELO</name>
<dbReference type="Proteomes" id="UP000887226">
    <property type="component" value="Unassembled WGS sequence"/>
</dbReference>
<evidence type="ECO:0000313" key="2">
    <source>
        <dbReference type="Proteomes" id="UP000887226"/>
    </source>
</evidence>
<sequence>MRRSEVSRSVTYFDGRPLTNVRRSQSTQEFISSLPTMQLRNGPLVLGYLRELIIESDAVKVRKSRGIEEVVGLNFQHIRSRLTHSEPLRRLDILGAVMSVPSNNKFWSLSKIMSSHRPESTVLVIQLCLTHFFLDPTIDNSNSYHQEIAGIPSSQAAAHADHCRQPVFMGKYKSYANVRWILSVVRFMRYHFLESGELAGCYTALEPQLRPQAWVGRLESGTKKLGTHWKGGYIWVQDGQFVNFRRDPYNAQIDEESDGLHELSIFHDETAFPSTAWPQQFETLISTDPFPPSNSPNPLNVAALRFPLLSFFGTGRDATRPGHLFGRIHGLPLQQGIPGFQRVSFIKFCYNRAEMNLEFVDTEQIWAYEGCVLPGGRIMVGRWMHVSLDGDVLDPVDRLSGPFIYWNVDDNRADPPIFPSEALKYKELLRNTGFIN</sequence>
<dbReference type="OrthoDB" id="3971593at2759"/>
<dbReference type="AlphaFoldDB" id="A0A9P8CJB1"/>